<dbReference type="GO" id="GO:0061929">
    <property type="term" value="F:gamma-glutamylaminecyclotransferase activity"/>
    <property type="evidence" value="ECO:0007669"/>
    <property type="project" value="UniProtKB-UniRule"/>
</dbReference>
<reference evidence="10 11" key="1">
    <citation type="submission" date="2024-02" db="EMBL/GenBank/DDBJ databases">
        <title>Chromosome-level genome assembly of the Eurasian Minnow (Phoxinus phoxinus).</title>
        <authorList>
            <person name="Oriowo T.O."/>
            <person name="Martin S."/>
            <person name="Stange M."/>
            <person name="Chrysostomakis Y."/>
            <person name="Brown T."/>
            <person name="Winkler S."/>
            <person name="Kukowka S."/>
            <person name="Myers E.W."/>
            <person name="Bohne A."/>
        </authorList>
    </citation>
    <scope>NUCLEOTIDE SEQUENCE [LARGE SCALE GENOMIC DNA]</scope>
    <source>
        <strain evidence="10">ZFMK-TIS-60720</strain>
        <tissue evidence="10">Whole Organism</tissue>
    </source>
</reference>
<evidence type="ECO:0000256" key="5">
    <source>
        <dbReference type="PIRSR" id="PIRSR639126-1"/>
    </source>
</evidence>
<evidence type="ECO:0000256" key="2">
    <source>
        <dbReference type="ARBA" id="ARBA00008861"/>
    </source>
</evidence>
<keyword evidence="3 6" id="KW-0456">Lyase</keyword>
<evidence type="ECO:0000256" key="3">
    <source>
        <dbReference type="ARBA" id="ARBA00023239"/>
    </source>
</evidence>
<dbReference type="PANTHER" id="PTHR12510:SF4">
    <property type="entry name" value="GAMMA-GLUTAMYLAMINECYCLOTRANSFERASE"/>
    <property type="match status" value="1"/>
</dbReference>
<feature type="compositionally biased region" description="Basic and acidic residues" evidence="7">
    <location>
        <begin position="173"/>
        <end position="189"/>
    </location>
</feature>
<protein>
    <recommendedName>
        <fullName evidence="6">Gamma-glutamylaminecyclotransferase</fullName>
        <ecNumber evidence="6">4.3.2.8</ecNumber>
    </recommendedName>
</protein>
<comment type="caution">
    <text evidence="10">The sequence shown here is derived from an EMBL/GenBank/DDBJ whole genome shotgun (WGS) entry which is preliminary data.</text>
</comment>
<dbReference type="EC" id="4.3.2.8" evidence="6"/>
<dbReference type="Gene3D" id="3.10.490.10">
    <property type="entry name" value="Gamma-glutamyl cyclotransferase-like"/>
    <property type="match status" value="1"/>
</dbReference>
<feature type="region of interest" description="Disordered" evidence="7">
    <location>
        <begin position="115"/>
        <end position="147"/>
    </location>
</feature>
<comment type="similarity">
    <text evidence="2 6">Belongs to the gamma-glutamylcyclotransferase family.</text>
</comment>
<dbReference type="InterPro" id="IPR009288">
    <property type="entry name" value="AIG2-like_dom"/>
</dbReference>
<dbReference type="InterPro" id="IPR036568">
    <property type="entry name" value="GGCT-like_sf"/>
</dbReference>
<feature type="active site" description="Proton acceptor" evidence="5">
    <location>
        <position position="100"/>
    </location>
</feature>
<evidence type="ECO:0000256" key="4">
    <source>
        <dbReference type="ARBA" id="ARBA00057733"/>
    </source>
</evidence>
<dbReference type="AlphaFoldDB" id="A0AAN9HCB1"/>
<evidence type="ECO:0000256" key="7">
    <source>
        <dbReference type="SAM" id="MobiDB-lite"/>
    </source>
</evidence>
<feature type="region of interest" description="Disordered" evidence="7">
    <location>
        <begin position="162"/>
        <end position="189"/>
    </location>
</feature>
<sequence>MKGLGLLSVIVSVFPAVHMTKIFVYGTLKKGQPNHFSMMDHANGQAEFVAHARTVDRYPLVIATKYNVPFLLNVPGTGQHVTGEIYSVDQQMLEFLDWFENCPQKYQRSRIRLEVQDGPGGGEHTPKAGSADGPGGGEHTPKTGSSLEAFVYSTKTYEPEWLQKPTYESYDTNGDHGLRYVRREDRSPE</sequence>
<evidence type="ECO:0000313" key="10">
    <source>
        <dbReference type="EMBL" id="KAK7166774.1"/>
    </source>
</evidence>
<gene>
    <name evidence="10" type="ORF">R3I93_006520</name>
</gene>
<dbReference type="GO" id="GO:0005829">
    <property type="term" value="C:cytosol"/>
    <property type="evidence" value="ECO:0007669"/>
    <property type="project" value="TreeGrafter"/>
</dbReference>
<dbReference type="PANTHER" id="PTHR12510">
    <property type="entry name" value="TROPONIN C-AKIN-1 PROTEIN"/>
    <property type="match status" value="1"/>
</dbReference>
<evidence type="ECO:0000256" key="1">
    <source>
        <dbReference type="ARBA" id="ARBA00001684"/>
    </source>
</evidence>
<evidence type="ECO:0000259" key="9">
    <source>
        <dbReference type="Pfam" id="PF06094"/>
    </source>
</evidence>
<dbReference type="InterPro" id="IPR039126">
    <property type="entry name" value="GGACT"/>
</dbReference>
<dbReference type="CDD" id="cd06661">
    <property type="entry name" value="GGCT_like"/>
    <property type="match status" value="1"/>
</dbReference>
<dbReference type="Proteomes" id="UP001364617">
    <property type="component" value="Unassembled WGS sequence"/>
</dbReference>
<dbReference type="EMBL" id="JAYKXH010000006">
    <property type="protein sequence ID" value="KAK7166774.1"/>
    <property type="molecule type" value="Genomic_DNA"/>
</dbReference>
<comment type="function">
    <text evidence="4">May contribute to degradation of proteins cross-linked by transglutaminases by degrading the cross-link between a lysine and a glutamic acid residue. Catalyzes the formation of 5-oxo-L-proline from L-gamma-glutamyl-L-epsilon-lysine.</text>
</comment>
<feature type="domain" description="Gamma-glutamylcyclotransferase AIG2-like" evidence="9">
    <location>
        <begin position="22"/>
        <end position="118"/>
    </location>
</feature>
<evidence type="ECO:0000313" key="11">
    <source>
        <dbReference type="Proteomes" id="UP001364617"/>
    </source>
</evidence>
<feature type="chain" id="PRO_5042909760" description="Gamma-glutamylaminecyclotransferase" evidence="8">
    <location>
        <begin position="20"/>
        <end position="189"/>
    </location>
</feature>
<keyword evidence="8" id="KW-0732">Signal</keyword>
<feature type="signal peptide" evidence="8">
    <location>
        <begin position="1"/>
        <end position="19"/>
    </location>
</feature>
<evidence type="ECO:0000256" key="6">
    <source>
        <dbReference type="RuleBase" id="RU367036"/>
    </source>
</evidence>
<proteinExistence type="inferred from homology"/>
<organism evidence="10 11">
    <name type="scientific">Phoxinus phoxinus</name>
    <name type="common">Eurasian minnow</name>
    <dbReference type="NCBI Taxonomy" id="58324"/>
    <lineage>
        <taxon>Eukaryota</taxon>
        <taxon>Metazoa</taxon>
        <taxon>Chordata</taxon>
        <taxon>Craniata</taxon>
        <taxon>Vertebrata</taxon>
        <taxon>Euteleostomi</taxon>
        <taxon>Actinopterygii</taxon>
        <taxon>Neopterygii</taxon>
        <taxon>Teleostei</taxon>
        <taxon>Ostariophysi</taxon>
        <taxon>Cypriniformes</taxon>
        <taxon>Leuciscidae</taxon>
        <taxon>Phoxininae</taxon>
        <taxon>Phoxinus</taxon>
    </lineage>
</organism>
<dbReference type="SUPFAM" id="SSF110857">
    <property type="entry name" value="Gamma-glutamyl cyclotransferase-like"/>
    <property type="match status" value="1"/>
</dbReference>
<dbReference type="FunFam" id="3.10.490.10:FF:000008">
    <property type="entry name" value="Gamma-glutamylaminecyclotransferase A"/>
    <property type="match status" value="1"/>
</dbReference>
<dbReference type="InterPro" id="IPR013024">
    <property type="entry name" value="GGCT-like"/>
</dbReference>
<comment type="catalytic activity">
    <reaction evidence="1 6">
        <text>epsilon-(gamma-L-glutamyl)-L-lysine = 5-oxo-L-proline + L-lysine</text>
        <dbReference type="Rhea" id="RHEA:16961"/>
        <dbReference type="ChEBI" id="CHEBI:32551"/>
        <dbReference type="ChEBI" id="CHEBI:58402"/>
        <dbReference type="ChEBI" id="CHEBI:133752"/>
        <dbReference type="EC" id="4.3.2.8"/>
    </reaction>
</comment>
<dbReference type="GO" id="GO:0042219">
    <property type="term" value="P:modified amino acid catabolic process"/>
    <property type="evidence" value="ECO:0007669"/>
    <property type="project" value="UniProtKB-UniRule"/>
</dbReference>
<keyword evidence="11" id="KW-1185">Reference proteome</keyword>
<accession>A0AAN9HCB1</accession>
<evidence type="ECO:0000256" key="8">
    <source>
        <dbReference type="SAM" id="SignalP"/>
    </source>
</evidence>
<dbReference type="Pfam" id="PF06094">
    <property type="entry name" value="GGACT"/>
    <property type="match status" value="1"/>
</dbReference>
<name>A0AAN9HCB1_9TELE</name>